<sequence>MHAPLLQAANQKASFFIMRSSSSIEKKKKTRCVATDQNILTWHNAVRFGSEFNLGLTKRITQIIQISTDGPNQYIHKGLNNEKIESYLNAKRKGDHYLGRYENTKVNLSTRKGNAAALNDLGRCRHLNRQAQKADTKDDKIEEFLSFRRKVC</sequence>
<comment type="caution">
    <text evidence="1">The sequence shown here is derived from an EMBL/GenBank/DDBJ whole genome shotgun (WGS) entry which is preliminary data.</text>
</comment>
<reference evidence="1 2" key="1">
    <citation type="journal article" date="2021" name="Elife">
        <title>Chloroplast acquisition without the gene transfer in kleptoplastic sea slugs, Plakobranchus ocellatus.</title>
        <authorList>
            <person name="Maeda T."/>
            <person name="Takahashi S."/>
            <person name="Yoshida T."/>
            <person name="Shimamura S."/>
            <person name="Takaki Y."/>
            <person name="Nagai Y."/>
            <person name="Toyoda A."/>
            <person name="Suzuki Y."/>
            <person name="Arimoto A."/>
            <person name="Ishii H."/>
            <person name="Satoh N."/>
            <person name="Nishiyama T."/>
            <person name="Hasebe M."/>
            <person name="Maruyama T."/>
            <person name="Minagawa J."/>
            <person name="Obokata J."/>
            <person name="Shigenobu S."/>
        </authorList>
    </citation>
    <scope>NUCLEOTIDE SEQUENCE [LARGE SCALE GENOMIC DNA]</scope>
</reference>
<keyword evidence="2" id="KW-1185">Reference proteome</keyword>
<evidence type="ECO:0000313" key="2">
    <source>
        <dbReference type="Proteomes" id="UP000762676"/>
    </source>
</evidence>
<dbReference type="AlphaFoldDB" id="A0AAV4G8U8"/>
<evidence type="ECO:0000313" key="1">
    <source>
        <dbReference type="EMBL" id="GFR81872.1"/>
    </source>
</evidence>
<dbReference type="Proteomes" id="UP000762676">
    <property type="component" value="Unassembled WGS sequence"/>
</dbReference>
<protein>
    <submittedName>
        <fullName evidence="1">Uncharacterized protein</fullName>
    </submittedName>
</protein>
<name>A0AAV4G8U8_9GAST</name>
<accession>A0AAV4G8U8</accession>
<proteinExistence type="predicted"/>
<gene>
    <name evidence="1" type="ORF">ElyMa_002350900</name>
</gene>
<organism evidence="1 2">
    <name type="scientific">Elysia marginata</name>
    <dbReference type="NCBI Taxonomy" id="1093978"/>
    <lineage>
        <taxon>Eukaryota</taxon>
        <taxon>Metazoa</taxon>
        <taxon>Spiralia</taxon>
        <taxon>Lophotrochozoa</taxon>
        <taxon>Mollusca</taxon>
        <taxon>Gastropoda</taxon>
        <taxon>Heterobranchia</taxon>
        <taxon>Euthyneura</taxon>
        <taxon>Panpulmonata</taxon>
        <taxon>Sacoglossa</taxon>
        <taxon>Placobranchoidea</taxon>
        <taxon>Plakobranchidae</taxon>
        <taxon>Elysia</taxon>
    </lineage>
</organism>
<dbReference type="EMBL" id="BMAT01004859">
    <property type="protein sequence ID" value="GFR81872.1"/>
    <property type="molecule type" value="Genomic_DNA"/>
</dbReference>